<evidence type="ECO:0000256" key="5">
    <source>
        <dbReference type="SAM" id="MobiDB-lite"/>
    </source>
</evidence>
<feature type="region of interest" description="Disordered" evidence="5">
    <location>
        <begin position="423"/>
        <end position="711"/>
    </location>
</feature>
<dbReference type="SMART" id="SM00176">
    <property type="entry name" value="RAN"/>
    <property type="match status" value="1"/>
</dbReference>
<dbReference type="GO" id="GO:0003924">
    <property type="term" value="F:GTPase activity"/>
    <property type="evidence" value="ECO:0007669"/>
    <property type="project" value="InterPro"/>
</dbReference>
<evidence type="ECO:0000256" key="2">
    <source>
        <dbReference type="ARBA" id="ARBA00023134"/>
    </source>
</evidence>
<dbReference type="InterPro" id="IPR005225">
    <property type="entry name" value="Small_GTP-bd"/>
</dbReference>
<accession>A0A1U7R0K6</accession>
<dbReference type="InterPro" id="IPR027417">
    <property type="entry name" value="P-loop_NTPase"/>
</dbReference>
<evidence type="ECO:0000256" key="4">
    <source>
        <dbReference type="SAM" id="Coils"/>
    </source>
</evidence>
<keyword evidence="1" id="KW-0547">Nucleotide-binding</keyword>
<feature type="compositionally biased region" description="Basic residues" evidence="5">
    <location>
        <begin position="7"/>
        <end position="22"/>
    </location>
</feature>
<evidence type="ECO:0000313" key="6">
    <source>
        <dbReference type="Proteomes" id="UP000886700"/>
    </source>
</evidence>
<dbReference type="PROSITE" id="PS51421">
    <property type="entry name" value="RAS"/>
    <property type="match status" value="1"/>
</dbReference>
<name>A0A1U7R0K6_MESAU</name>
<dbReference type="CDD" id="cd00154">
    <property type="entry name" value="Rab"/>
    <property type="match status" value="1"/>
</dbReference>
<dbReference type="Proteomes" id="UP000886700">
    <property type="component" value="Unplaced"/>
</dbReference>
<dbReference type="AlphaFoldDB" id="A0A1U7R0K6"/>
<feature type="region of interest" description="Disordered" evidence="5">
    <location>
        <begin position="727"/>
        <end position="779"/>
    </location>
</feature>
<dbReference type="PANTHER" id="PTHR47977">
    <property type="entry name" value="RAS-RELATED PROTEIN RAB"/>
    <property type="match status" value="1"/>
</dbReference>
<sequence length="974" mass="106510">MEDGKGGSRKGRKLASSRRRRIREPADGQDAPEAPEPESWSSQANEELWSFFRDCGAEERGFVTREDLAEVKFSFLGSEEPQMIFDWVDVENRGRLSLDEFSSGLKNVFGSSPSTHRLRRKRLALSQPVSATFNLPALEEADAKEKEAFLALVGQMGTGHSLSEQAELWKLWGELRQEEPQLAGDLEGFLAKMSGRLREARADREALEQTLKKRASDHLHKVRQLYEETEEQIRREKQQLQAQSDSRGMALSTHMQETLEAKEQEVQRLAAGQRELEAQLLHLSSTQQEASRENLQLREAERALAGQLEEVRGQLQVTRGHLNTARGRVSWQAEEEPSVPRENKTAPDPQAVPTEETETPLPELFGDNDDWDQLLNRFGDNSHRALQLCWSPPPTPGGTSGPQTSRIVRQISISNIHALQFAWEPTSDPDPGPESPARVPPSVKDRKGVEDPEGQGGQDGSSQQTVDTPDLEARPKSPLLWSLPGAQAGESGSMESAVFRVPLASGAEPRPQGLSPPPPQSPLGSRKQTQAPDLGDKSLWPGPDPAKLPMEREVLTKDLKLGIGSQGAMTLPKGAAEPSPSLEPVGQVPTETPVEGEAHLTTQESHPRGFPEAHGQVLRLDSLSTHLLQSPKEQPRPEGGNSGDRGQEHLGSEQADEAHGLEARNPELPQQDDPLPDTSQTPAEAEVPAPGKMSPLRGSPLMGPEAGLAGGAPETTEALLTLAEPEAQPGPMSVPVQVERKPGTPQPTEQGAESRPEDPGTGSGEAELTSPGDLTAGKSQADPDYLYHVVFLGDSNVGKTSFLHLLHHDAFATGLTATVGVDFRVKTLMVDNKTFALQLWDTAGQERYHSLTRQLLRKAEGVVLMYDVTSRESFNHVRYWLDCLQDAGADRVAMVLLGNKMDCEEKRQVPADAGRRLAQELGIPFGECSAVLGHNILEPLMSLARSLKMQEDRLRASMVEVTPEEPPKRAGCCR</sequence>
<reference evidence="7" key="1">
    <citation type="submission" date="2025-08" db="UniProtKB">
        <authorList>
            <consortium name="RefSeq"/>
        </authorList>
    </citation>
    <scope>IDENTIFICATION</scope>
    <source>
        <tissue evidence="7">Liver</tissue>
    </source>
</reference>
<dbReference type="InterPro" id="IPR011992">
    <property type="entry name" value="EF-hand-dom_pair"/>
</dbReference>
<dbReference type="KEGG" id="maua:101831894"/>
<dbReference type="InterPro" id="IPR050227">
    <property type="entry name" value="Rab"/>
</dbReference>
<feature type="coiled-coil region" evidence="4">
    <location>
        <begin position="190"/>
        <end position="310"/>
    </location>
</feature>
<evidence type="ECO:0000256" key="3">
    <source>
        <dbReference type="ARBA" id="ARBA00023288"/>
    </source>
</evidence>
<feature type="region of interest" description="Disordered" evidence="5">
    <location>
        <begin position="326"/>
        <end position="364"/>
    </location>
</feature>
<evidence type="ECO:0000256" key="1">
    <source>
        <dbReference type="ARBA" id="ARBA00022741"/>
    </source>
</evidence>
<dbReference type="RefSeq" id="XP_005084986.1">
    <property type="nucleotide sequence ID" value="XM_005084929.4"/>
</dbReference>
<keyword evidence="6" id="KW-1185">Reference proteome</keyword>
<dbReference type="InterPro" id="IPR001806">
    <property type="entry name" value="Small_GTPase"/>
</dbReference>
<feature type="compositionally biased region" description="Basic and acidic residues" evidence="5">
    <location>
        <begin position="645"/>
        <end position="665"/>
    </location>
</feature>
<dbReference type="CTD" id="401258"/>
<keyword evidence="3" id="KW-0449">Lipoprotein</keyword>
<dbReference type="STRING" id="10036.ENSMAUP00000004613"/>
<dbReference type="SUPFAM" id="SSF47473">
    <property type="entry name" value="EF-hand"/>
    <property type="match status" value="1"/>
</dbReference>
<dbReference type="SMART" id="SM00175">
    <property type="entry name" value="RAB"/>
    <property type="match status" value="1"/>
</dbReference>
<dbReference type="SUPFAM" id="SSF52540">
    <property type="entry name" value="P-loop containing nucleoside triphosphate hydrolases"/>
    <property type="match status" value="1"/>
</dbReference>
<evidence type="ECO:0000313" key="7">
    <source>
        <dbReference type="RefSeq" id="XP_005084986.1"/>
    </source>
</evidence>
<dbReference type="NCBIfam" id="TIGR00231">
    <property type="entry name" value="small_GTP"/>
    <property type="match status" value="1"/>
</dbReference>
<dbReference type="eggNOG" id="KOG0078">
    <property type="taxonomic scope" value="Eukaryota"/>
</dbReference>
<feature type="compositionally biased region" description="Polar residues" evidence="5">
    <location>
        <begin position="622"/>
        <end position="632"/>
    </location>
</feature>
<feature type="region of interest" description="Disordered" evidence="5">
    <location>
        <begin position="1"/>
        <end position="42"/>
    </location>
</feature>
<dbReference type="GeneID" id="101831894"/>
<dbReference type="GO" id="GO:0005525">
    <property type="term" value="F:GTP binding"/>
    <property type="evidence" value="ECO:0007669"/>
    <property type="project" value="UniProtKB-KW"/>
</dbReference>
<gene>
    <name evidence="7" type="primary">Rab44</name>
</gene>
<dbReference type="PRINTS" id="PR00449">
    <property type="entry name" value="RASTRNSFRMNG"/>
</dbReference>
<dbReference type="Gene3D" id="1.10.238.10">
    <property type="entry name" value="EF-hand"/>
    <property type="match status" value="1"/>
</dbReference>
<organism evidence="6 7">
    <name type="scientific">Mesocricetus auratus</name>
    <name type="common">Golden hamster</name>
    <dbReference type="NCBI Taxonomy" id="10036"/>
    <lineage>
        <taxon>Eukaryota</taxon>
        <taxon>Metazoa</taxon>
        <taxon>Chordata</taxon>
        <taxon>Craniata</taxon>
        <taxon>Vertebrata</taxon>
        <taxon>Euteleostomi</taxon>
        <taxon>Mammalia</taxon>
        <taxon>Eutheria</taxon>
        <taxon>Euarchontoglires</taxon>
        <taxon>Glires</taxon>
        <taxon>Rodentia</taxon>
        <taxon>Myomorpha</taxon>
        <taxon>Muroidea</taxon>
        <taxon>Cricetidae</taxon>
        <taxon>Cricetinae</taxon>
        <taxon>Mesocricetus</taxon>
    </lineage>
</organism>
<keyword evidence="2" id="KW-0342">GTP-binding</keyword>
<dbReference type="Pfam" id="PF00071">
    <property type="entry name" value="Ras"/>
    <property type="match status" value="1"/>
</dbReference>
<dbReference type="OrthoDB" id="9396170at2759"/>
<proteinExistence type="predicted"/>
<dbReference type="Gene3D" id="3.40.50.300">
    <property type="entry name" value="P-loop containing nucleotide triphosphate hydrolases"/>
    <property type="match status" value="1"/>
</dbReference>
<protein>
    <submittedName>
        <fullName evidence="7">Ras-related protein Rab-44</fullName>
    </submittedName>
</protein>
<feature type="compositionally biased region" description="Low complexity" evidence="5">
    <location>
        <begin position="700"/>
        <end position="711"/>
    </location>
</feature>
<dbReference type="SMART" id="SM00173">
    <property type="entry name" value="RAS"/>
    <property type="match status" value="1"/>
</dbReference>
<feature type="compositionally biased region" description="Basic and acidic residues" evidence="5">
    <location>
        <begin position="549"/>
        <end position="560"/>
    </location>
</feature>
<dbReference type="FunFam" id="3.40.50.300:FF:001129">
    <property type="entry name" value="ras-related protein Rab-44 isoform X2"/>
    <property type="match status" value="1"/>
</dbReference>
<dbReference type="PROSITE" id="PS51419">
    <property type="entry name" value="RAB"/>
    <property type="match status" value="1"/>
</dbReference>
<dbReference type="SMART" id="SM00174">
    <property type="entry name" value="RHO"/>
    <property type="match status" value="1"/>
</dbReference>
<feature type="compositionally biased region" description="Low complexity" evidence="5">
    <location>
        <begin position="668"/>
        <end position="677"/>
    </location>
</feature>
<keyword evidence="4" id="KW-0175">Coiled coil</keyword>